<reference evidence="8 9" key="1">
    <citation type="submission" date="2022-06" db="EMBL/GenBank/DDBJ databases">
        <title>Endosaccharibacter gen. nov., sp. nov., endophytic bacteria isolated from sugarcane.</title>
        <authorList>
            <person name="Pitiwittayakul N."/>
            <person name="Yukphan P."/>
            <person name="Charoenyingcharoen P."/>
            <person name="Tanasupawat S."/>
        </authorList>
    </citation>
    <scope>NUCLEOTIDE SEQUENCE [LARGE SCALE GENOMIC DNA]</scope>
    <source>
        <strain evidence="8 9">KSS8</strain>
    </source>
</reference>
<dbReference type="Pfam" id="PF00892">
    <property type="entry name" value="EamA"/>
    <property type="match status" value="1"/>
</dbReference>
<keyword evidence="4 6" id="KW-1133">Transmembrane helix</keyword>
<evidence type="ECO:0000256" key="3">
    <source>
        <dbReference type="ARBA" id="ARBA00022692"/>
    </source>
</evidence>
<dbReference type="EMBL" id="JAMSKV010000001">
    <property type="protein sequence ID" value="MCQ8277014.1"/>
    <property type="molecule type" value="Genomic_DNA"/>
</dbReference>
<feature type="transmembrane region" description="Helical" evidence="6">
    <location>
        <begin position="114"/>
        <end position="132"/>
    </location>
</feature>
<dbReference type="SUPFAM" id="SSF103481">
    <property type="entry name" value="Multidrug resistance efflux transporter EmrE"/>
    <property type="match status" value="2"/>
</dbReference>
<protein>
    <submittedName>
        <fullName evidence="8">EamA family transporter</fullName>
    </submittedName>
</protein>
<feature type="transmembrane region" description="Helical" evidence="6">
    <location>
        <begin position="224"/>
        <end position="243"/>
    </location>
</feature>
<feature type="transmembrane region" description="Helical" evidence="6">
    <location>
        <begin position="162"/>
        <end position="182"/>
    </location>
</feature>
<comment type="caution">
    <text evidence="8">The sequence shown here is derived from an EMBL/GenBank/DDBJ whole genome shotgun (WGS) entry which is preliminary data.</text>
</comment>
<keyword evidence="3 6" id="KW-0812">Transmembrane</keyword>
<feature type="transmembrane region" description="Helical" evidence="6">
    <location>
        <begin position="85"/>
        <end position="108"/>
    </location>
</feature>
<feature type="transmembrane region" description="Helical" evidence="6">
    <location>
        <begin position="139"/>
        <end position="156"/>
    </location>
</feature>
<feature type="transmembrane region" description="Helical" evidence="6">
    <location>
        <begin position="194"/>
        <end position="212"/>
    </location>
</feature>
<evidence type="ECO:0000256" key="5">
    <source>
        <dbReference type="ARBA" id="ARBA00023136"/>
    </source>
</evidence>
<accession>A0ABT1W2C2</accession>
<dbReference type="InterPro" id="IPR051258">
    <property type="entry name" value="Diverse_Substrate_Transporter"/>
</dbReference>
<evidence type="ECO:0000256" key="6">
    <source>
        <dbReference type="SAM" id="Phobius"/>
    </source>
</evidence>
<evidence type="ECO:0000256" key="4">
    <source>
        <dbReference type="ARBA" id="ARBA00022989"/>
    </source>
</evidence>
<name>A0ABT1W2C2_9PROT</name>
<proteinExistence type="predicted"/>
<dbReference type="Proteomes" id="UP001524587">
    <property type="component" value="Unassembled WGS sequence"/>
</dbReference>
<evidence type="ECO:0000313" key="8">
    <source>
        <dbReference type="EMBL" id="MCQ8277014.1"/>
    </source>
</evidence>
<dbReference type="InterPro" id="IPR000620">
    <property type="entry name" value="EamA_dom"/>
</dbReference>
<evidence type="ECO:0000256" key="2">
    <source>
        <dbReference type="ARBA" id="ARBA00022475"/>
    </source>
</evidence>
<gene>
    <name evidence="8" type="ORF">NFI95_00930</name>
</gene>
<dbReference type="RefSeq" id="WP_422862455.1">
    <property type="nucleotide sequence ID" value="NZ_JAMSKV010000001.1"/>
</dbReference>
<keyword evidence="2" id="KW-1003">Cell membrane</keyword>
<feature type="transmembrane region" description="Helical" evidence="6">
    <location>
        <begin position="255"/>
        <end position="275"/>
    </location>
</feature>
<evidence type="ECO:0000259" key="7">
    <source>
        <dbReference type="Pfam" id="PF00892"/>
    </source>
</evidence>
<feature type="transmembrane region" description="Helical" evidence="6">
    <location>
        <begin position="21"/>
        <end position="42"/>
    </location>
</feature>
<evidence type="ECO:0000313" key="9">
    <source>
        <dbReference type="Proteomes" id="UP001524587"/>
    </source>
</evidence>
<keyword evidence="9" id="KW-1185">Reference proteome</keyword>
<dbReference type="InterPro" id="IPR037185">
    <property type="entry name" value="EmrE-like"/>
</dbReference>
<evidence type="ECO:0000256" key="1">
    <source>
        <dbReference type="ARBA" id="ARBA00004651"/>
    </source>
</evidence>
<sequence>MTAPVTGAGPRAPRSSERLDHAATLGALLFGMVSVQIGASLAKSLFPVLGAADTAALRTLLASLILLPIAWCLHRRNPVRLARRGAALTAIAVYGATLGAMNIVFYLALQRLPLGIVVAIEFMGPLFLALAGSRRPLDLLWVAFALTGLLFLMQPWRERHALDPVGVGLALLAAASWAIYILAGRRLGQHLSGITATALGMGCAALFTAPASLPALPTLFQADWLLPAALGMGLLSSAVPYSIEMMAMRRMSMRGFSILMSLEPAIAAIAGLLLLGEHLNTGRWLAIGGIVVASLGSALTDKPSPGHEVPESGP</sequence>
<dbReference type="PANTHER" id="PTHR42920:SF5">
    <property type="entry name" value="EAMA DOMAIN-CONTAINING PROTEIN"/>
    <property type="match status" value="1"/>
</dbReference>
<comment type="subcellular location">
    <subcellularLocation>
        <location evidence="1">Cell membrane</location>
        <topology evidence="1">Multi-pass membrane protein</topology>
    </subcellularLocation>
</comment>
<dbReference type="PANTHER" id="PTHR42920">
    <property type="entry name" value="OS03G0707200 PROTEIN-RELATED"/>
    <property type="match status" value="1"/>
</dbReference>
<feature type="transmembrane region" description="Helical" evidence="6">
    <location>
        <begin position="54"/>
        <end position="73"/>
    </location>
</feature>
<keyword evidence="5 6" id="KW-0472">Membrane</keyword>
<feature type="domain" description="EamA" evidence="7">
    <location>
        <begin position="166"/>
        <end position="295"/>
    </location>
</feature>
<organism evidence="8 9">
    <name type="scientific">Endosaccharibacter trunci</name>
    <dbReference type="NCBI Taxonomy" id="2812733"/>
    <lineage>
        <taxon>Bacteria</taxon>
        <taxon>Pseudomonadati</taxon>
        <taxon>Pseudomonadota</taxon>
        <taxon>Alphaproteobacteria</taxon>
        <taxon>Acetobacterales</taxon>
        <taxon>Acetobacteraceae</taxon>
        <taxon>Endosaccharibacter</taxon>
    </lineage>
</organism>